<evidence type="ECO:0000313" key="4">
    <source>
        <dbReference type="Proteomes" id="UP000734854"/>
    </source>
</evidence>
<feature type="compositionally biased region" description="Low complexity" evidence="2">
    <location>
        <begin position="77"/>
        <end position="95"/>
    </location>
</feature>
<protein>
    <submittedName>
        <fullName evidence="3">Uncharacterized protein</fullName>
    </submittedName>
</protein>
<keyword evidence="4" id="KW-1185">Reference proteome</keyword>
<sequence>MGLLDKLWDDTLAGPRPDSGLGRLRKPLSFSLRTAAKDESESPKGGWTNAAGGDGPAEETPMRVTRSIMIKRPPGWASPGSGATPPTSPAGSTTPKSPFSGTFSDLGFPAVSALEGRRGIDSVGGGCRKRTGGKGRRRRRLGLLLHILPSKAKLCRIIFTDFVISPDSVLSDLSAKFGQGR</sequence>
<dbReference type="EMBL" id="JACMSC010000015">
    <property type="protein sequence ID" value="KAG6486693.1"/>
    <property type="molecule type" value="Genomic_DNA"/>
</dbReference>
<dbReference type="AlphaFoldDB" id="A0A8J5KK64"/>
<dbReference type="Pfam" id="PF05564">
    <property type="entry name" value="Auxin_repressed"/>
    <property type="match status" value="1"/>
</dbReference>
<dbReference type="PANTHER" id="PTHR33565:SF1">
    <property type="entry name" value="DORMANCY-ASSOCIATED PROTEIN HOMOLOG 3"/>
    <property type="match status" value="1"/>
</dbReference>
<dbReference type="InterPro" id="IPR008406">
    <property type="entry name" value="DRM/ARP"/>
</dbReference>
<evidence type="ECO:0000313" key="3">
    <source>
        <dbReference type="EMBL" id="KAG6486693.1"/>
    </source>
</evidence>
<name>A0A8J5KK64_ZINOF</name>
<evidence type="ECO:0000256" key="2">
    <source>
        <dbReference type="SAM" id="MobiDB-lite"/>
    </source>
</evidence>
<gene>
    <name evidence="3" type="ORF">ZIOFF_055272</name>
</gene>
<feature type="region of interest" description="Disordered" evidence="2">
    <location>
        <begin position="1"/>
        <end position="102"/>
    </location>
</feature>
<reference evidence="3 4" key="1">
    <citation type="submission" date="2020-08" db="EMBL/GenBank/DDBJ databases">
        <title>Plant Genome Project.</title>
        <authorList>
            <person name="Zhang R.-G."/>
        </authorList>
    </citation>
    <scope>NUCLEOTIDE SEQUENCE [LARGE SCALE GENOMIC DNA]</scope>
    <source>
        <tissue evidence="3">Rhizome</tissue>
    </source>
</reference>
<accession>A0A8J5KK64</accession>
<dbReference type="Proteomes" id="UP000734854">
    <property type="component" value="Unassembled WGS sequence"/>
</dbReference>
<proteinExistence type="inferred from homology"/>
<evidence type="ECO:0000256" key="1">
    <source>
        <dbReference type="ARBA" id="ARBA00010502"/>
    </source>
</evidence>
<comment type="caution">
    <text evidence="3">The sequence shown here is derived from an EMBL/GenBank/DDBJ whole genome shotgun (WGS) entry which is preliminary data.</text>
</comment>
<dbReference type="PANTHER" id="PTHR33565">
    <property type="entry name" value="DORMANCY-ASSOCIATED PROTEIN 1"/>
    <property type="match status" value="1"/>
</dbReference>
<comment type="similarity">
    <text evidence="1">Belongs to the DRM1/ARP family.</text>
</comment>
<organism evidence="3 4">
    <name type="scientific">Zingiber officinale</name>
    <name type="common">Ginger</name>
    <name type="synonym">Amomum zingiber</name>
    <dbReference type="NCBI Taxonomy" id="94328"/>
    <lineage>
        <taxon>Eukaryota</taxon>
        <taxon>Viridiplantae</taxon>
        <taxon>Streptophyta</taxon>
        <taxon>Embryophyta</taxon>
        <taxon>Tracheophyta</taxon>
        <taxon>Spermatophyta</taxon>
        <taxon>Magnoliopsida</taxon>
        <taxon>Liliopsida</taxon>
        <taxon>Zingiberales</taxon>
        <taxon>Zingiberaceae</taxon>
        <taxon>Zingiber</taxon>
    </lineage>
</organism>